<dbReference type="SUPFAM" id="SSF54909">
    <property type="entry name" value="Dimeric alpha+beta barrel"/>
    <property type="match status" value="1"/>
</dbReference>
<sequence length="101" mass="11343">MIAVTITMTVLPQKRQELLLTLHELIAVMRQDTGFLDARISMKNGNSSVVTLIAEWETPEAVQTYMQSEYFRILCGALQLLTSSSEVMLQQKDNLSKGKPV</sequence>
<feature type="domain" description="ABM" evidence="1">
    <location>
        <begin position="1"/>
        <end position="72"/>
    </location>
</feature>
<gene>
    <name evidence="2" type="ORF">U27_00518</name>
</gene>
<keyword evidence="2" id="KW-0560">Oxidoreductase</keyword>
<dbReference type="Pfam" id="PF03992">
    <property type="entry name" value="ABM"/>
    <property type="match status" value="1"/>
</dbReference>
<protein>
    <submittedName>
        <fullName evidence="2">Antibiotic biosynthesis monooxygenase</fullName>
    </submittedName>
</protein>
<dbReference type="Gene3D" id="3.30.70.100">
    <property type="match status" value="1"/>
</dbReference>
<dbReference type="STRING" id="1499967.U27_00518"/>
<keyword evidence="2" id="KW-0503">Monooxygenase</keyword>
<dbReference type="InterPro" id="IPR007138">
    <property type="entry name" value="ABM_dom"/>
</dbReference>
<dbReference type="EMBL" id="DF820474">
    <property type="protein sequence ID" value="GAK60621.1"/>
    <property type="molecule type" value="Genomic_DNA"/>
</dbReference>
<organism evidence="2">
    <name type="scientific">Vecturithrix granuli</name>
    <dbReference type="NCBI Taxonomy" id="1499967"/>
    <lineage>
        <taxon>Bacteria</taxon>
        <taxon>Candidatus Moduliflexota</taxon>
        <taxon>Candidatus Vecturitrichia</taxon>
        <taxon>Candidatus Vecturitrichales</taxon>
        <taxon>Candidatus Vecturitrichaceae</taxon>
        <taxon>Candidatus Vecturithrix</taxon>
    </lineage>
</organism>
<dbReference type="Proteomes" id="UP000030661">
    <property type="component" value="Unassembled WGS sequence"/>
</dbReference>
<evidence type="ECO:0000259" key="1">
    <source>
        <dbReference type="Pfam" id="PF03992"/>
    </source>
</evidence>
<dbReference type="HOGENOM" id="CLU_2285891_0_0_0"/>
<name>A0A081C7R6_VECG1</name>
<dbReference type="AlphaFoldDB" id="A0A081C7R6"/>
<keyword evidence="3" id="KW-1185">Reference proteome</keyword>
<dbReference type="InterPro" id="IPR011008">
    <property type="entry name" value="Dimeric_a/b-barrel"/>
</dbReference>
<accession>A0A081C7R6</accession>
<reference evidence="2" key="1">
    <citation type="journal article" date="2015" name="PeerJ">
        <title>First genomic representation of candidate bacterial phylum KSB3 points to enhanced environmental sensing as a trigger of wastewater bulking.</title>
        <authorList>
            <person name="Sekiguchi Y."/>
            <person name="Ohashi A."/>
            <person name="Parks D.H."/>
            <person name="Yamauchi T."/>
            <person name="Tyson G.W."/>
            <person name="Hugenholtz P."/>
        </authorList>
    </citation>
    <scope>NUCLEOTIDE SEQUENCE [LARGE SCALE GENOMIC DNA]</scope>
</reference>
<dbReference type="GO" id="GO:0004497">
    <property type="term" value="F:monooxygenase activity"/>
    <property type="evidence" value="ECO:0007669"/>
    <property type="project" value="UniProtKB-KW"/>
</dbReference>
<dbReference type="eggNOG" id="COG1359">
    <property type="taxonomic scope" value="Bacteria"/>
</dbReference>
<evidence type="ECO:0000313" key="2">
    <source>
        <dbReference type="EMBL" id="GAK60621.1"/>
    </source>
</evidence>
<evidence type="ECO:0000313" key="3">
    <source>
        <dbReference type="Proteomes" id="UP000030661"/>
    </source>
</evidence>
<proteinExistence type="predicted"/>